<dbReference type="InterPro" id="IPR001611">
    <property type="entry name" value="Leu-rich_rpt"/>
</dbReference>
<evidence type="ECO:0000313" key="2">
    <source>
        <dbReference type="EMBL" id="KAL3265318.1"/>
    </source>
</evidence>
<dbReference type="EMBL" id="JABFTP020000001">
    <property type="protein sequence ID" value="KAL3265318.1"/>
    <property type="molecule type" value="Genomic_DNA"/>
</dbReference>
<dbReference type="InterPro" id="IPR052394">
    <property type="entry name" value="LRR-containing"/>
</dbReference>
<sequence>MSLINEEEEIKVEETTENLEKETTSLSLSEKYYGDSIDFDSSSMRCFKQIELSSSSLFKHPLYFFPTLEDPGIFEAFRYEAPLRIDNDVGTERYIRMCKILEIVPLQRVLESLDRKELDLRYYALRPKELRAIFHVLEINAYIETLKLQDSWMEEESVRLLSDMLMQNGTITSLDLKQCKIGPQGAKALNDGLLVSLTLKELNLSYNSIGDQGLRYLKPTLKGNESIKKIDLGHNNLTSASASTLQQFLALNEVVENINLEWNALCNDDAIKKISNGLRQNTHLVSINFSWNALESLIVAKELGRFIKESNTLQFLDLSNNGFNGRAVMVLKHGIIESPSLKHIKMGYNPIGVVEAASFATILLQNTPLEVLELQNIYFEKSFNSTLKKIKKSGKKLIYGGVLGNFKIAHPSMKQVLLKRCHYLGLAPKKAKAKRDFGHIVLSLPDQPMNNADFETFVRKKKKGRMYDMDLLDEVRKVFTSGKTKVDTQSILSEYMKIYPDTTLPPPKPKKGKKGRGKKKAAPISSTTATLTATETDVDEQNVSSTAVVKLPTTTSFSSMGSSSSKQKIEKTASFQENRSMESAGSRQKIETKAEEIEPEAGVPVALKESVRSTDQVEKKGERAKSAVTIRDDVEVFEGKA</sequence>
<organism evidence="2 3">
    <name type="scientific">Cryptolaemus montrouzieri</name>
    <dbReference type="NCBI Taxonomy" id="559131"/>
    <lineage>
        <taxon>Eukaryota</taxon>
        <taxon>Metazoa</taxon>
        <taxon>Ecdysozoa</taxon>
        <taxon>Arthropoda</taxon>
        <taxon>Hexapoda</taxon>
        <taxon>Insecta</taxon>
        <taxon>Pterygota</taxon>
        <taxon>Neoptera</taxon>
        <taxon>Endopterygota</taxon>
        <taxon>Coleoptera</taxon>
        <taxon>Polyphaga</taxon>
        <taxon>Cucujiformia</taxon>
        <taxon>Coccinelloidea</taxon>
        <taxon>Coccinellidae</taxon>
        <taxon>Scymninae</taxon>
        <taxon>Scymnini</taxon>
        <taxon>Cryptolaemus</taxon>
    </lineage>
</organism>
<dbReference type="InterPro" id="IPR032675">
    <property type="entry name" value="LRR_dom_sf"/>
</dbReference>
<feature type="region of interest" description="Disordered" evidence="1">
    <location>
        <begin position="1"/>
        <end position="23"/>
    </location>
</feature>
<dbReference type="Gene3D" id="3.80.10.10">
    <property type="entry name" value="Ribonuclease Inhibitor"/>
    <property type="match status" value="1"/>
</dbReference>
<dbReference type="SUPFAM" id="SSF52047">
    <property type="entry name" value="RNI-like"/>
    <property type="match status" value="1"/>
</dbReference>
<feature type="compositionally biased region" description="Basic and acidic residues" evidence="1">
    <location>
        <begin position="609"/>
        <end position="626"/>
    </location>
</feature>
<dbReference type="Pfam" id="PF13516">
    <property type="entry name" value="LRR_6"/>
    <property type="match status" value="3"/>
</dbReference>
<feature type="region of interest" description="Disordered" evidence="1">
    <location>
        <begin position="555"/>
        <end position="626"/>
    </location>
</feature>
<dbReference type="PANTHER" id="PTHR24114:SF2">
    <property type="entry name" value="F-BOX DOMAIN-CONTAINING PROTEIN-RELATED"/>
    <property type="match status" value="1"/>
</dbReference>
<dbReference type="AlphaFoldDB" id="A0ABD2MG03"/>
<name>A0ABD2MG03_9CUCU</name>
<dbReference type="Proteomes" id="UP001516400">
    <property type="component" value="Unassembled WGS sequence"/>
</dbReference>
<evidence type="ECO:0000313" key="3">
    <source>
        <dbReference type="Proteomes" id="UP001516400"/>
    </source>
</evidence>
<accession>A0ABD2MG03</accession>
<evidence type="ECO:0000256" key="1">
    <source>
        <dbReference type="SAM" id="MobiDB-lite"/>
    </source>
</evidence>
<feature type="compositionally biased region" description="Polar residues" evidence="1">
    <location>
        <begin position="573"/>
        <end position="586"/>
    </location>
</feature>
<feature type="compositionally biased region" description="Basic residues" evidence="1">
    <location>
        <begin position="508"/>
        <end position="521"/>
    </location>
</feature>
<reference evidence="2 3" key="1">
    <citation type="journal article" date="2021" name="BMC Biol.">
        <title>Horizontally acquired antibacterial genes associated with adaptive radiation of ladybird beetles.</title>
        <authorList>
            <person name="Li H.S."/>
            <person name="Tang X.F."/>
            <person name="Huang Y.H."/>
            <person name="Xu Z.Y."/>
            <person name="Chen M.L."/>
            <person name="Du X.Y."/>
            <person name="Qiu B.Y."/>
            <person name="Chen P.T."/>
            <person name="Zhang W."/>
            <person name="Slipinski A."/>
            <person name="Escalona H.E."/>
            <person name="Waterhouse R.M."/>
            <person name="Zwick A."/>
            <person name="Pang H."/>
        </authorList>
    </citation>
    <scope>NUCLEOTIDE SEQUENCE [LARGE SCALE GENOMIC DNA]</scope>
    <source>
        <strain evidence="2">SYSU2018</strain>
    </source>
</reference>
<feature type="compositionally biased region" description="Low complexity" evidence="1">
    <location>
        <begin position="555"/>
        <end position="565"/>
    </location>
</feature>
<feature type="region of interest" description="Disordered" evidence="1">
    <location>
        <begin position="499"/>
        <end position="543"/>
    </location>
</feature>
<comment type="caution">
    <text evidence="2">The sequence shown here is derived from an EMBL/GenBank/DDBJ whole genome shotgun (WGS) entry which is preliminary data.</text>
</comment>
<feature type="compositionally biased region" description="Basic and acidic residues" evidence="1">
    <location>
        <begin position="12"/>
        <end position="23"/>
    </location>
</feature>
<dbReference type="PANTHER" id="PTHR24114">
    <property type="entry name" value="LEUCINE RICH REPEAT FAMILY PROTEIN"/>
    <property type="match status" value="1"/>
</dbReference>
<protein>
    <submittedName>
        <fullName evidence="2">Uncharacterized protein</fullName>
    </submittedName>
</protein>
<proteinExistence type="predicted"/>
<keyword evidence="3" id="KW-1185">Reference proteome</keyword>
<feature type="compositionally biased region" description="Acidic residues" evidence="1">
    <location>
        <begin position="1"/>
        <end position="11"/>
    </location>
</feature>
<dbReference type="SMART" id="SM00368">
    <property type="entry name" value="LRR_RI"/>
    <property type="match status" value="7"/>
</dbReference>
<gene>
    <name evidence="2" type="ORF">HHI36_009526</name>
</gene>